<sequence>MCFKTLLSILIATILTTVFLIASSTGISLNSVKLIGIAWSSNSSSIGLHASRQGVRIDSESILDPFPLTNYQGKTKKLSPRKPQNDMVKAVEYFKKAANNEIQPLCTILEILVEE</sequence>
<dbReference type="Proteomes" id="UP000789405">
    <property type="component" value="Unassembled WGS sequence"/>
</dbReference>
<dbReference type="AlphaFoldDB" id="A0A9N9IRB7"/>
<gene>
    <name evidence="1" type="ORF">DERYTH_LOCUS16375</name>
</gene>
<accession>A0A9N9IRB7</accession>
<comment type="caution">
    <text evidence="1">The sequence shown here is derived from an EMBL/GenBank/DDBJ whole genome shotgun (WGS) entry which is preliminary data.</text>
</comment>
<evidence type="ECO:0000313" key="1">
    <source>
        <dbReference type="EMBL" id="CAG8745253.1"/>
    </source>
</evidence>
<reference evidence="1" key="1">
    <citation type="submission" date="2021-06" db="EMBL/GenBank/DDBJ databases">
        <authorList>
            <person name="Kallberg Y."/>
            <person name="Tangrot J."/>
            <person name="Rosling A."/>
        </authorList>
    </citation>
    <scope>NUCLEOTIDE SEQUENCE</scope>
    <source>
        <strain evidence="1">MA453B</strain>
    </source>
</reference>
<name>A0A9N9IRB7_9GLOM</name>
<organism evidence="1 2">
    <name type="scientific">Dentiscutata erythropus</name>
    <dbReference type="NCBI Taxonomy" id="1348616"/>
    <lineage>
        <taxon>Eukaryota</taxon>
        <taxon>Fungi</taxon>
        <taxon>Fungi incertae sedis</taxon>
        <taxon>Mucoromycota</taxon>
        <taxon>Glomeromycotina</taxon>
        <taxon>Glomeromycetes</taxon>
        <taxon>Diversisporales</taxon>
        <taxon>Gigasporaceae</taxon>
        <taxon>Dentiscutata</taxon>
    </lineage>
</organism>
<proteinExistence type="predicted"/>
<protein>
    <submittedName>
        <fullName evidence="1">20393_t:CDS:1</fullName>
    </submittedName>
</protein>
<keyword evidence="2" id="KW-1185">Reference proteome</keyword>
<evidence type="ECO:0000313" key="2">
    <source>
        <dbReference type="Proteomes" id="UP000789405"/>
    </source>
</evidence>
<dbReference type="EMBL" id="CAJVPY010014220">
    <property type="protein sequence ID" value="CAG8745253.1"/>
    <property type="molecule type" value="Genomic_DNA"/>
</dbReference>